<dbReference type="EMBL" id="MH937729">
    <property type="protein sequence ID" value="AYU49214.1"/>
    <property type="molecule type" value="Genomic_RNA"/>
</dbReference>
<dbReference type="InterPro" id="IPR043502">
    <property type="entry name" value="DNA/RNA_pol_sf"/>
</dbReference>
<organism evidence="3">
    <name type="scientific">Kwi virus</name>
    <dbReference type="NCBI Taxonomy" id="2081616"/>
    <lineage>
        <taxon>Viruses</taxon>
        <taxon>Riboviria</taxon>
        <taxon>Quenyaviruses</taxon>
    </lineage>
</organism>
<dbReference type="SUPFAM" id="SSF56672">
    <property type="entry name" value="DNA/RNA polymerases"/>
    <property type="match status" value="1"/>
</dbReference>
<evidence type="ECO:0000256" key="1">
    <source>
        <dbReference type="ARBA" id="ARBA00022679"/>
    </source>
</evidence>
<protein>
    <submittedName>
        <fullName evidence="3">Putative RNA polymerase</fullName>
    </submittedName>
</protein>
<proteinExistence type="predicted"/>
<keyword evidence="2" id="KW-0548">Nucleotidyltransferase</keyword>
<name>A0A3G4QDZ5_9VIRU</name>
<reference evidence="3" key="1">
    <citation type="journal article" date="2020" name="Virus Evol.">
        <title>A new lineage of segmented RNA viruses infecting animals.</title>
        <authorList>
            <person name="Obbard D.J."/>
            <person name="Shi M."/>
            <person name="Roberts K.E."/>
            <person name="Longdon B."/>
            <person name="Dennis A.B."/>
        </authorList>
    </citation>
    <scope>NUCLEOTIDE SEQUENCE</scope>
    <source>
        <strain evidence="3">Pool-seq_E_1</strain>
    </source>
</reference>
<dbReference type="GO" id="GO:0016779">
    <property type="term" value="F:nucleotidyltransferase activity"/>
    <property type="evidence" value="ECO:0007669"/>
    <property type="project" value="UniProtKB-KW"/>
</dbReference>
<keyword evidence="1" id="KW-0808">Transferase</keyword>
<accession>A0A3G4QDZ5</accession>
<sequence length="670" mass="76446">MRAGKSKRFSHWLFATGRESVDYCAEVKKLGFRIVYRKGRGFTATYRRGDFIFERVHKCHFYLAKLAYSHWKNQTLTSFQQQVVHATNMTTPLSRAIKRDLEDKGVPLVRMAGFRHTRPQPLTKLKNKPAEVVSALSVLDSLPESLKEGIEQYHHSSEVENMALMVKGYTVLHEKAVSPADFETFYEMFVRMSLEVPETVEENDDITVGHLQDQPQPSSSCGLLPLNSLFGACQGSKKEMQNSASAVNWADLAWRCVPSCLPNKAVHKDEVIKKGKKIRTIMIESQANNMVLRHYFEKTVSKDRDIPRGRAIGLSGVGGSFKIIVLRWYDIVSRHNGMGWNEFLLWLAKQPINESDKTAWESSTNEVDGLPYVIYLLLTIADVSDPVAQRILARALADYMNPPVQIDSDLVTFAPWRVASGSYFTAHGNTFRHWLMGQWVCDFIAKHDNMVGKDDCSCDVCAHFKHNSWFGVAVTELELELMRAFFVMGDDFIGLGYHGEAFNSILDFKFKTTTKGEIKEFFSMPSLEEPTGAEFLKKHFYLDTSGRTYNIRTFRAPARLLAKLSKGRATQSATNFRIACQSALWEIGYNQPLYDIVREVTVSVDVPKEDVKQQLERYIKRSPLMADCSLFYVPEFEMIVNADASIIRPLEKYYWSVAVWDQHGVPLTRY</sequence>
<evidence type="ECO:0000256" key="2">
    <source>
        <dbReference type="ARBA" id="ARBA00022695"/>
    </source>
</evidence>
<evidence type="ECO:0000313" key="3">
    <source>
        <dbReference type="EMBL" id="AYU49214.1"/>
    </source>
</evidence>